<evidence type="ECO:0000256" key="5">
    <source>
        <dbReference type="ARBA" id="ARBA00022989"/>
    </source>
</evidence>
<evidence type="ECO:0000256" key="1">
    <source>
        <dbReference type="ARBA" id="ARBA00004651"/>
    </source>
</evidence>
<dbReference type="Proteomes" id="UP000595895">
    <property type="component" value="Chromosome"/>
</dbReference>
<organism evidence="9 10">
    <name type="scientific">Actinomyces weissii</name>
    <dbReference type="NCBI Taxonomy" id="675090"/>
    <lineage>
        <taxon>Bacteria</taxon>
        <taxon>Bacillati</taxon>
        <taxon>Actinomycetota</taxon>
        <taxon>Actinomycetes</taxon>
        <taxon>Actinomycetales</taxon>
        <taxon>Actinomycetaceae</taxon>
        <taxon>Actinomyces</taxon>
    </lineage>
</organism>
<feature type="transmembrane region" description="Helical" evidence="8">
    <location>
        <begin position="421"/>
        <end position="443"/>
    </location>
</feature>
<evidence type="ECO:0000256" key="4">
    <source>
        <dbReference type="ARBA" id="ARBA00022692"/>
    </source>
</evidence>
<feature type="transmembrane region" description="Helical" evidence="8">
    <location>
        <begin position="243"/>
        <end position="264"/>
    </location>
</feature>
<feature type="transmembrane region" description="Helical" evidence="8">
    <location>
        <begin position="89"/>
        <end position="113"/>
    </location>
</feature>
<sequence length="461" mass="48511">MPSPQPRLRRQVLAILSKGRGLLLHPARIVPAAYLAGWLLGTLLLWLPWATKDGQTSWWEASFTAMSALCITGLAVVDTASHWSHAGQAVILLLIQVGGFGIMTLTSMIVFTVTGRASSVLARIAQTETRTSLKGIRRLPLRILTLSLVCESVVALLLTLRFLALGYPPERALYHGLFHAVSAFNNAGFALYPDNLVGFNADPWVMVPVCTAVVLGGLGFPVWNELLDRLRGTAPRRLWSVHLRLTVGASLLLLAAGFLAVLALEWSNPATLGSQGLSGKLLGALGGTVFPRTAGFNSIDYDHVTGSTLLVTNALMVIGGGTAGTAGGLKVTTVAVLLLTVLTEVSGEQVTVVGGRRVSEACIRQSLSVAVLGVAVVFGGVLAMASLESLPNEALSFEAISAFGTVGLSTGITPRISHGSWGVLMVLMFLGRVGPVSAAAALAMRARLRRFAYPPQDPLVG</sequence>
<dbReference type="AlphaFoldDB" id="A0A7T7M859"/>
<dbReference type="EMBL" id="CP066802">
    <property type="protein sequence ID" value="QQM66699.1"/>
    <property type="molecule type" value="Genomic_DNA"/>
</dbReference>
<name>A0A7T7M859_9ACTO</name>
<keyword evidence="4 8" id="KW-0812">Transmembrane</keyword>
<keyword evidence="3" id="KW-1003">Cell membrane</keyword>
<dbReference type="InterPro" id="IPR003445">
    <property type="entry name" value="Cat_transpt"/>
</dbReference>
<feature type="transmembrane region" description="Helical" evidence="8">
    <location>
        <begin position="139"/>
        <end position="160"/>
    </location>
</feature>
<feature type="transmembrane region" description="Helical" evidence="8">
    <location>
        <begin position="59"/>
        <end position="77"/>
    </location>
</feature>
<dbReference type="GO" id="GO:0008324">
    <property type="term" value="F:monoatomic cation transmembrane transporter activity"/>
    <property type="evidence" value="ECO:0007669"/>
    <property type="project" value="InterPro"/>
</dbReference>
<dbReference type="KEGG" id="awe:JG540_06265"/>
<gene>
    <name evidence="9" type="ORF">JG540_06265</name>
</gene>
<reference evidence="9 10" key="1">
    <citation type="submission" date="2020-12" db="EMBL/GenBank/DDBJ databases">
        <authorList>
            <person name="Zhou J."/>
        </authorList>
    </citation>
    <scope>NUCLEOTIDE SEQUENCE [LARGE SCALE GENOMIC DNA]</scope>
    <source>
        <strain evidence="9 10">CCUG 61299</strain>
    </source>
</reference>
<dbReference type="RefSeq" id="WP_200274789.1">
    <property type="nucleotide sequence ID" value="NZ_CP066802.1"/>
</dbReference>
<evidence type="ECO:0000256" key="6">
    <source>
        <dbReference type="ARBA" id="ARBA00023065"/>
    </source>
</evidence>
<feature type="transmembrane region" description="Helical" evidence="8">
    <location>
        <begin position="29"/>
        <end position="47"/>
    </location>
</feature>
<keyword evidence="6" id="KW-0406">Ion transport</keyword>
<keyword evidence="2" id="KW-0813">Transport</keyword>
<evidence type="ECO:0000256" key="8">
    <source>
        <dbReference type="SAM" id="Phobius"/>
    </source>
</evidence>
<evidence type="ECO:0000313" key="9">
    <source>
        <dbReference type="EMBL" id="QQM66699.1"/>
    </source>
</evidence>
<keyword evidence="5 8" id="KW-1133">Transmembrane helix</keyword>
<dbReference type="PANTHER" id="PTHR32024:SF1">
    <property type="entry name" value="KTR SYSTEM POTASSIUM UPTAKE PROTEIN B"/>
    <property type="match status" value="1"/>
</dbReference>
<evidence type="ECO:0000256" key="2">
    <source>
        <dbReference type="ARBA" id="ARBA00022448"/>
    </source>
</evidence>
<feature type="transmembrane region" description="Helical" evidence="8">
    <location>
        <begin position="172"/>
        <end position="192"/>
    </location>
</feature>
<feature type="transmembrane region" description="Helical" evidence="8">
    <location>
        <begin position="366"/>
        <end position="387"/>
    </location>
</feature>
<feature type="transmembrane region" description="Helical" evidence="8">
    <location>
        <begin position="204"/>
        <end position="223"/>
    </location>
</feature>
<evidence type="ECO:0000313" key="10">
    <source>
        <dbReference type="Proteomes" id="UP000595895"/>
    </source>
</evidence>
<dbReference type="GO" id="GO:0005886">
    <property type="term" value="C:plasma membrane"/>
    <property type="evidence" value="ECO:0007669"/>
    <property type="project" value="UniProtKB-SubCell"/>
</dbReference>
<dbReference type="Pfam" id="PF02386">
    <property type="entry name" value="TrkH"/>
    <property type="match status" value="1"/>
</dbReference>
<accession>A0A7T7M859</accession>
<dbReference type="GO" id="GO:0030001">
    <property type="term" value="P:metal ion transport"/>
    <property type="evidence" value="ECO:0007669"/>
    <property type="project" value="UniProtKB-ARBA"/>
</dbReference>
<dbReference type="PANTHER" id="PTHR32024">
    <property type="entry name" value="TRK SYSTEM POTASSIUM UPTAKE PROTEIN TRKG-RELATED"/>
    <property type="match status" value="1"/>
</dbReference>
<evidence type="ECO:0000256" key="3">
    <source>
        <dbReference type="ARBA" id="ARBA00022475"/>
    </source>
</evidence>
<evidence type="ECO:0000256" key="7">
    <source>
        <dbReference type="ARBA" id="ARBA00023136"/>
    </source>
</evidence>
<proteinExistence type="predicted"/>
<comment type="subcellular location">
    <subcellularLocation>
        <location evidence="1">Cell membrane</location>
        <topology evidence="1">Multi-pass membrane protein</topology>
    </subcellularLocation>
</comment>
<keyword evidence="10" id="KW-1185">Reference proteome</keyword>
<protein>
    <submittedName>
        <fullName evidence="9">TrkH family potassium uptake protein</fullName>
    </submittedName>
</protein>
<keyword evidence="7 8" id="KW-0472">Membrane</keyword>